<dbReference type="Proteomes" id="UP000028123">
    <property type="component" value="Unassembled WGS sequence"/>
</dbReference>
<dbReference type="EMBL" id="JNVM01000006">
    <property type="protein sequence ID" value="KEQ26478.1"/>
    <property type="molecule type" value="Genomic_DNA"/>
</dbReference>
<dbReference type="RefSeq" id="WP_036679079.1">
    <property type="nucleotide sequence ID" value="NZ_JNVM01000006.1"/>
</dbReference>
<dbReference type="PROSITE" id="PS51257">
    <property type="entry name" value="PROKAR_LIPOPROTEIN"/>
    <property type="match status" value="1"/>
</dbReference>
<organism evidence="3 4">
    <name type="scientific">Paenibacillus tyrfis</name>
    <dbReference type="NCBI Taxonomy" id="1501230"/>
    <lineage>
        <taxon>Bacteria</taxon>
        <taxon>Bacillati</taxon>
        <taxon>Bacillota</taxon>
        <taxon>Bacilli</taxon>
        <taxon>Bacillales</taxon>
        <taxon>Paenibacillaceae</taxon>
        <taxon>Paenibacillus</taxon>
    </lineage>
</organism>
<dbReference type="AlphaFoldDB" id="A0A081P705"/>
<evidence type="ECO:0000313" key="4">
    <source>
        <dbReference type="Proteomes" id="UP000028123"/>
    </source>
</evidence>
<reference evidence="3 4" key="1">
    <citation type="submission" date="2014-06" db="EMBL/GenBank/DDBJ databases">
        <title>Draft genome sequence of Paenibacillus sp. MSt1.</title>
        <authorList>
            <person name="Aw Y.K."/>
            <person name="Ong K.S."/>
            <person name="Gan H.M."/>
            <person name="Lee S.M."/>
        </authorList>
    </citation>
    <scope>NUCLEOTIDE SEQUENCE [LARGE SCALE GENOMIC DNA]</scope>
    <source>
        <strain evidence="3 4">MSt1</strain>
    </source>
</reference>
<evidence type="ECO:0000313" key="3">
    <source>
        <dbReference type="EMBL" id="KEQ26478.1"/>
    </source>
</evidence>
<protein>
    <submittedName>
        <fullName evidence="3">Uncharacterized protein</fullName>
    </submittedName>
</protein>
<comment type="caution">
    <text evidence="3">The sequence shown here is derived from an EMBL/GenBank/DDBJ whole genome shotgun (WGS) entry which is preliminary data.</text>
</comment>
<name>A0A081P705_9BACL</name>
<feature type="chain" id="PRO_5039339861" evidence="2">
    <location>
        <begin position="27"/>
        <end position="103"/>
    </location>
</feature>
<sequence length="103" mass="11550">MGSSKRNRFVLIIGLMLLLLTGCSNEQKNSQQEGLGDNSADRVTSEQKRENTHSDDISSGHNNDNNEAKAYQEKLSDWLLFRGTGDNEMIHYVKNAGDEESFV</sequence>
<feature type="compositionally biased region" description="Basic and acidic residues" evidence="1">
    <location>
        <begin position="39"/>
        <end position="69"/>
    </location>
</feature>
<evidence type="ECO:0000256" key="1">
    <source>
        <dbReference type="SAM" id="MobiDB-lite"/>
    </source>
</evidence>
<dbReference type="OrthoDB" id="85718at2"/>
<proteinExistence type="predicted"/>
<gene>
    <name evidence="3" type="ORF">ET33_32010</name>
</gene>
<keyword evidence="2" id="KW-0732">Signal</keyword>
<feature type="region of interest" description="Disordered" evidence="1">
    <location>
        <begin position="27"/>
        <end position="69"/>
    </location>
</feature>
<accession>A0A081P705</accession>
<keyword evidence="4" id="KW-1185">Reference proteome</keyword>
<evidence type="ECO:0000256" key="2">
    <source>
        <dbReference type="SAM" id="SignalP"/>
    </source>
</evidence>
<feature type="signal peptide" evidence="2">
    <location>
        <begin position="1"/>
        <end position="26"/>
    </location>
</feature>